<dbReference type="GO" id="GO:0005248">
    <property type="term" value="F:voltage-gated sodium channel activity"/>
    <property type="evidence" value="ECO:0007669"/>
    <property type="project" value="TreeGrafter"/>
</dbReference>
<evidence type="ECO:0000256" key="2">
    <source>
        <dbReference type="ARBA" id="ARBA00022692"/>
    </source>
</evidence>
<accession>A0A821BFB4</accession>
<dbReference type="InterPro" id="IPR005821">
    <property type="entry name" value="Ion_trans_dom"/>
</dbReference>
<evidence type="ECO:0000313" key="7">
    <source>
        <dbReference type="Proteomes" id="UP000663866"/>
    </source>
</evidence>
<dbReference type="Proteomes" id="UP000663866">
    <property type="component" value="Unassembled WGS sequence"/>
</dbReference>
<keyword evidence="4" id="KW-0472">Membrane</keyword>
<evidence type="ECO:0000256" key="3">
    <source>
        <dbReference type="ARBA" id="ARBA00022989"/>
    </source>
</evidence>
<dbReference type="AlphaFoldDB" id="A0A821BFB4"/>
<name>A0A821BFB4_9BILA</name>
<evidence type="ECO:0000256" key="4">
    <source>
        <dbReference type="ARBA" id="ARBA00023136"/>
    </source>
</evidence>
<gene>
    <name evidence="6" type="ORF">OVN521_LOCUS44808</name>
</gene>
<dbReference type="PANTHER" id="PTHR10037">
    <property type="entry name" value="VOLTAGE-GATED CATION CHANNEL CALCIUM AND SODIUM"/>
    <property type="match status" value="1"/>
</dbReference>
<evidence type="ECO:0000313" key="6">
    <source>
        <dbReference type="EMBL" id="CAF4591568.1"/>
    </source>
</evidence>
<reference evidence="6" key="1">
    <citation type="submission" date="2021-02" db="EMBL/GenBank/DDBJ databases">
        <authorList>
            <person name="Nowell W R."/>
        </authorList>
    </citation>
    <scope>NUCLEOTIDE SEQUENCE</scope>
</reference>
<comment type="subcellular location">
    <subcellularLocation>
        <location evidence="1">Membrane</location>
        <topology evidence="1">Multi-pass membrane protein</topology>
    </subcellularLocation>
</comment>
<keyword evidence="3" id="KW-1133">Transmembrane helix</keyword>
<protein>
    <recommendedName>
        <fullName evidence="5">Ion transport domain-containing protein</fullName>
    </recommendedName>
</protein>
<proteinExistence type="predicted"/>
<evidence type="ECO:0000259" key="5">
    <source>
        <dbReference type="Pfam" id="PF00520"/>
    </source>
</evidence>
<keyword evidence="2" id="KW-0812">Transmembrane</keyword>
<dbReference type="GO" id="GO:0043005">
    <property type="term" value="C:neuron projection"/>
    <property type="evidence" value="ECO:0007669"/>
    <property type="project" value="TreeGrafter"/>
</dbReference>
<organism evidence="6 7">
    <name type="scientific">Rotaria magnacalcarata</name>
    <dbReference type="NCBI Taxonomy" id="392030"/>
    <lineage>
        <taxon>Eukaryota</taxon>
        <taxon>Metazoa</taxon>
        <taxon>Spiralia</taxon>
        <taxon>Gnathifera</taxon>
        <taxon>Rotifera</taxon>
        <taxon>Eurotatoria</taxon>
        <taxon>Bdelloidea</taxon>
        <taxon>Philodinida</taxon>
        <taxon>Philodinidae</taxon>
        <taxon>Rotaria</taxon>
    </lineage>
</organism>
<dbReference type="InterPro" id="IPR027359">
    <property type="entry name" value="Volt_channel_dom_sf"/>
</dbReference>
<comment type="caution">
    <text evidence="6">The sequence shown here is derived from an EMBL/GenBank/DDBJ whole genome shotgun (WGS) entry which is preliminary data.</text>
</comment>
<dbReference type="PANTHER" id="PTHR10037:SF230">
    <property type="entry name" value="CA[2+]-CHANNEL PROTEIN ALPHA[[1]] SUBUNIT T, ISOFORM F"/>
    <property type="match status" value="1"/>
</dbReference>
<feature type="domain" description="Ion transport" evidence="5">
    <location>
        <begin position="1"/>
        <end position="64"/>
    </location>
</feature>
<dbReference type="InterPro" id="IPR043203">
    <property type="entry name" value="VGCC_Ca_Na"/>
</dbReference>
<dbReference type="GO" id="GO:0001518">
    <property type="term" value="C:voltage-gated sodium channel complex"/>
    <property type="evidence" value="ECO:0007669"/>
    <property type="project" value="TreeGrafter"/>
</dbReference>
<dbReference type="Pfam" id="PF00520">
    <property type="entry name" value="Ion_trans"/>
    <property type="match status" value="1"/>
</dbReference>
<dbReference type="GO" id="GO:0070509">
    <property type="term" value="P:calcium ion import"/>
    <property type="evidence" value="ECO:0007669"/>
    <property type="project" value="TreeGrafter"/>
</dbReference>
<dbReference type="GO" id="GO:0008332">
    <property type="term" value="F:low voltage-gated calcium channel activity"/>
    <property type="evidence" value="ECO:0007669"/>
    <property type="project" value="TreeGrafter"/>
</dbReference>
<sequence length="66" mass="7511">MLFKIIAGGIFKYISNPLNIFDGSIVIISFIELYGQGNSGLSVLRTFRLLRVIKIVRFLPALRRQL</sequence>
<feature type="non-terminal residue" evidence="6">
    <location>
        <position position="66"/>
    </location>
</feature>
<dbReference type="Gene3D" id="1.20.120.350">
    <property type="entry name" value="Voltage-gated potassium channels. Chain C"/>
    <property type="match status" value="1"/>
</dbReference>
<dbReference type="EMBL" id="CAJOBG010070374">
    <property type="protein sequence ID" value="CAF4591568.1"/>
    <property type="molecule type" value="Genomic_DNA"/>
</dbReference>
<dbReference type="SUPFAM" id="SSF81324">
    <property type="entry name" value="Voltage-gated potassium channels"/>
    <property type="match status" value="1"/>
</dbReference>
<evidence type="ECO:0000256" key="1">
    <source>
        <dbReference type="ARBA" id="ARBA00004141"/>
    </source>
</evidence>
<keyword evidence="7" id="KW-1185">Reference proteome</keyword>
<dbReference type="GO" id="GO:0086010">
    <property type="term" value="P:membrane depolarization during action potential"/>
    <property type="evidence" value="ECO:0007669"/>
    <property type="project" value="TreeGrafter"/>
</dbReference>